<evidence type="ECO:0000313" key="2">
    <source>
        <dbReference type="EMBL" id="HFN01471.1"/>
    </source>
</evidence>
<protein>
    <submittedName>
        <fullName evidence="2">Uncharacterized protein</fullName>
    </submittedName>
</protein>
<name>A0A7C3KIW0_9CYAN</name>
<dbReference type="EMBL" id="DSRU01000411">
    <property type="protein sequence ID" value="HFN01471.1"/>
    <property type="molecule type" value="Genomic_DNA"/>
</dbReference>
<organism evidence="2">
    <name type="scientific">Oscillatoriales cyanobacterium SpSt-418</name>
    <dbReference type="NCBI Taxonomy" id="2282169"/>
    <lineage>
        <taxon>Bacteria</taxon>
        <taxon>Bacillati</taxon>
        <taxon>Cyanobacteriota</taxon>
        <taxon>Cyanophyceae</taxon>
        <taxon>Oscillatoriophycideae</taxon>
        <taxon>Oscillatoriales</taxon>
    </lineage>
</organism>
<accession>A0A7C3KIW0</accession>
<reference evidence="2" key="1">
    <citation type="journal article" date="2020" name="mSystems">
        <title>Genome- and Community-Level Interaction Insights into Carbon Utilization and Element Cycling Functions of Hydrothermarchaeota in Hydrothermal Sediment.</title>
        <authorList>
            <person name="Zhou Z."/>
            <person name="Liu Y."/>
            <person name="Xu W."/>
            <person name="Pan J."/>
            <person name="Luo Z.H."/>
            <person name="Li M."/>
        </authorList>
    </citation>
    <scope>NUCLEOTIDE SEQUENCE [LARGE SCALE GENOMIC DNA]</scope>
    <source>
        <strain evidence="2">SpSt-418</strain>
    </source>
</reference>
<feature type="region of interest" description="Disordered" evidence="1">
    <location>
        <begin position="238"/>
        <end position="268"/>
    </location>
</feature>
<evidence type="ECO:0000256" key="1">
    <source>
        <dbReference type="SAM" id="MobiDB-lite"/>
    </source>
</evidence>
<gene>
    <name evidence="2" type="ORF">ENR64_27740</name>
</gene>
<comment type="caution">
    <text evidence="2">The sequence shown here is derived from an EMBL/GenBank/DDBJ whole genome shotgun (WGS) entry which is preliminary data.</text>
</comment>
<feature type="compositionally biased region" description="Low complexity" evidence="1">
    <location>
        <begin position="243"/>
        <end position="253"/>
    </location>
</feature>
<proteinExistence type="predicted"/>
<dbReference type="AlphaFoldDB" id="A0A7C3KIW0"/>
<sequence>MFHLLLPFALIGTPAVQDLESTPARYADTRITDARQYQKIDQKRALNEQISVELPTGKATVIDFLATGETILDILLADPSRITYTTDARTQKEGSKKPTAIYLRESEKTVFPGMTSAAITNMVVTTIGASGQRYRYNFAIVLTKKPTNLGIQITSEQGTFGDIMMNGQPISPFKVQKGLDIALQRRYTAGGDPVVKKVRAWVNLVSNGADAIASARRVGVTPVLLKELVKLAGEEELKERFQPSSDPPSNNSPTHQESSRLLIGAKRS</sequence>